<evidence type="ECO:0000256" key="5">
    <source>
        <dbReference type="SAM" id="Phobius"/>
    </source>
</evidence>
<name>A0ABR4HND4_9EURO</name>
<keyword evidence="5" id="KW-1133">Transmembrane helix</keyword>
<accession>A0ABR4HND4</accession>
<dbReference type="PANTHER" id="PTHR45969">
    <property type="entry name" value="RING ZINC FINGER PROTEIN-RELATED"/>
    <property type="match status" value="1"/>
</dbReference>
<dbReference type="Proteomes" id="UP001610335">
    <property type="component" value="Unassembled WGS sequence"/>
</dbReference>
<gene>
    <name evidence="7" type="ORF">BDW59DRAFT_175617</name>
</gene>
<organism evidence="7 8">
    <name type="scientific">Aspergillus cavernicola</name>
    <dbReference type="NCBI Taxonomy" id="176166"/>
    <lineage>
        <taxon>Eukaryota</taxon>
        <taxon>Fungi</taxon>
        <taxon>Dikarya</taxon>
        <taxon>Ascomycota</taxon>
        <taxon>Pezizomycotina</taxon>
        <taxon>Eurotiomycetes</taxon>
        <taxon>Eurotiomycetidae</taxon>
        <taxon>Eurotiales</taxon>
        <taxon>Aspergillaceae</taxon>
        <taxon>Aspergillus</taxon>
        <taxon>Aspergillus subgen. Nidulantes</taxon>
    </lineage>
</organism>
<sequence>MSREEPPDRKTRNRHMSIVLGAGLGIIALIIMCLIFTIFINRRERRPSKKSHKKDSSDKLRKLDAVSPARTLEEWWAKAHGPPVPSDCVDNQFICVVCLEPVLRSQEIRELKCLHVFHRECLEKWYLQDHFNCPLCYRAYYIQEARPTNDFVWMV</sequence>
<dbReference type="SUPFAM" id="SSF57850">
    <property type="entry name" value="RING/U-box"/>
    <property type="match status" value="1"/>
</dbReference>
<evidence type="ECO:0000256" key="3">
    <source>
        <dbReference type="ARBA" id="ARBA00022833"/>
    </source>
</evidence>
<evidence type="ECO:0000256" key="1">
    <source>
        <dbReference type="ARBA" id="ARBA00022723"/>
    </source>
</evidence>
<reference evidence="7 8" key="1">
    <citation type="submission" date="2024-07" db="EMBL/GenBank/DDBJ databases">
        <title>Section-level genome sequencing and comparative genomics of Aspergillus sections Usti and Cavernicolus.</title>
        <authorList>
            <consortium name="Lawrence Berkeley National Laboratory"/>
            <person name="Nybo J.L."/>
            <person name="Vesth T.C."/>
            <person name="Theobald S."/>
            <person name="Frisvad J.C."/>
            <person name="Larsen T.O."/>
            <person name="Kjaerboelling I."/>
            <person name="Rothschild-Mancinelli K."/>
            <person name="Lyhne E.K."/>
            <person name="Kogle M.E."/>
            <person name="Barry K."/>
            <person name="Clum A."/>
            <person name="Na H."/>
            <person name="Ledsgaard L."/>
            <person name="Lin J."/>
            <person name="Lipzen A."/>
            <person name="Kuo A."/>
            <person name="Riley R."/>
            <person name="Mondo S."/>
            <person name="LaButti K."/>
            <person name="Haridas S."/>
            <person name="Pangalinan J."/>
            <person name="Salamov A.A."/>
            <person name="Simmons B.A."/>
            <person name="Magnuson J.K."/>
            <person name="Chen J."/>
            <person name="Drula E."/>
            <person name="Henrissat B."/>
            <person name="Wiebenga A."/>
            <person name="Lubbers R.J."/>
            <person name="Gomes A.C."/>
            <person name="Makela M.R."/>
            <person name="Stajich J."/>
            <person name="Grigoriev I.V."/>
            <person name="Mortensen U.H."/>
            <person name="De vries R.P."/>
            <person name="Baker S.E."/>
            <person name="Andersen M.R."/>
        </authorList>
    </citation>
    <scope>NUCLEOTIDE SEQUENCE [LARGE SCALE GENOMIC DNA]</scope>
    <source>
        <strain evidence="7 8">CBS 600.67</strain>
    </source>
</reference>
<keyword evidence="1" id="KW-0479">Metal-binding</keyword>
<feature type="transmembrane region" description="Helical" evidence="5">
    <location>
        <begin position="16"/>
        <end position="40"/>
    </location>
</feature>
<proteinExistence type="predicted"/>
<keyword evidence="5" id="KW-0472">Membrane</keyword>
<keyword evidence="8" id="KW-1185">Reference proteome</keyword>
<dbReference type="PANTHER" id="PTHR45969:SF69">
    <property type="entry name" value="FINGER DOMAIN PROTEIN, PUTATIVE (AFU_ORTHOLOGUE AFUA_3G12190)-RELATED"/>
    <property type="match status" value="1"/>
</dbReference>
<keyword evidence="3" id="KW-0862">Zinc</keyword>
<dbReference type="Pfam" id="PF13639">
    <property type="entry name" value="zf-RING_2"/>
    <property type="match status" value="1"/>
</dbReference>
<dbReference type="InterPro" id="IPR013083">
    <property type="entry name" value="Znf_RING/FYVE/PHD"/>
</dbReference>
<keyword evidence="2 4" id="KW-0863">Zinc-finger</keyword>
<dbReference type="PROSITE" id="PS50089">
    <property type="entry name" value="ZF_RING_2"/>
    <property type="match status" value="1"/>
</dbReference>
<dbReference type="EMBL" id="JBFXLS010000096">
    <property type="protein sequence ID" value="KAL2816991.1"/>
    <property type="molecule type" value="Genomic_DNA"/>
</dbReference>
<evidence type="ECO:0000313" key="8">
    <source>
        <dbReference type="Proteomes" id="UP001610335"/>
    </source>
</evidence>
<protein>
    <recommendedName>
        <fullName evidence="6">RING-type domain-containing protein</fullName>
    </recommendedName>
</protein>
<keyword evidence="5" id="KW-0812">Transmembrane</keyword>
<evidence type="ECO:0000313" key="7">
    <source>
        <dbReference type="EMBL" id="KAL2816991.1"/>
    </source>
</evidence>
<evidence type="ECO:0000256" key="2">
    <source>
        <dbReference type="ARBA" id="ARBA00022771"/>
    </source>
</evidence>
<evidence type="ECO:0000256" key="4">
    <source>
        <dbReference type="PROSITE-ProRule" id="PRU00175"/>
    </source>
</evidence>
<comment type="caution">
    <text evidence="7">The sequence shown here is derived from an EMBL/GenBank/DDBJ whole genome shotgun (WGS) entry which is preliminary data.</text>
</comment>
<dbReference type="SMART" id="SM00184">
    <property type="entry name" value="RING"/>
    <property type="match status" value="1"/>
</dbReference>
<evidence type="ECO:0000259" key="6">
    <source>
        <dbReference type="PROSITE" id="PS50089"/>
    </source>
</evidence>
<feature type="domain" description="RING-type" evidence="6">
    <location>
        <begin position="95"/>
        <end position="136"/>
    </location>
</feature>
<dbReference type="InterPro" id="IPR001841">
    <property type="entry name" value="Znf_RING"/>
</dbReference>
<dbReference type="Gene3D" id="3.30.40.10">
    <property type="entry name" value="Zinc/RING finger domain, C3HC4 (zinc finger)"/>
    <property type="match status" value="1"/>
</dbReference>